<feature type="transmembrane region" description="Helical" evidence="6">
    <location>
        <begin position="102"/>
        <end position="120"/>
    </location>
</feature>
<dbReference type="PANTHER" id="PTHR22911:SF6">
    <property type="entry name" value="SOLUTE CARRIER FAMILY 35 MEMBER G1"/>
    <property type="match status" value="1"/>
</dbReference>
<evidence type="ECO:0000256" key="6">
    <source>
        <dbReference type="SAM" id="Phobius"/>
    </source>
</evidence>
<feature type="transmembrane region" description="Helical" evidence="6">
    <location>
        <begin position="216"/>
        <end position="239"/>
    </location>
</feature>
<proteinExistence type="inferred from homology"/>
<evidence type="ECO:0000256" key="5">
    <source>
        <dbReference type="ARBA" id="ARBA00023136"/>
    </source>
</evidence>
<dbReference type="AlphaFoldDB" id="A0A1I5L9A8"/>
<keyword evidence="5 6" id="KW-0472">Membrane</keyword>
<evidence type="ECO:0000256" key="3">
    <source>
        <dbReference type="ARBA" id="ARBA00022692"/>
    </source>
</evidence>
<feature type="domain" description="EamA" evidence="7">
    <location>
        <begin position="158"/>
        <end position="287"/>
    </location>
</feature>
<feature type="transmembrane region" description="Helical" evidence="6">
    <location>
        <begin position="35"/>
        <end position="59"/>
    </location>
</feature>
<dbReference type="Pfam" id="PF00892">
    <property type="entry name" value="EamA"/>
    <property type="match status" value="2"/>
</dbReference>
<sequence>MRGAMTRHHAFLPILAAMLAVASLSLMDAFMKSAALALGALTAAWLRSTLATAIALPLWLGRGGKRPRPEVMRLHIRRGVISTFMALTFFYSLTKLPIAEAIAISFIAPLIALYLARLLLGEVIRKSAIVASIVGFAGTLVIVGGKVGRNDFDSDAALGLAAILVSALLYAYNFILIRRQSQMAGPAEIAVFHSGVSVVLLGLAMPFAFNLPAADIWFDLAMAALLTVAGAMGIAWAYAREEAQTLVPLEYSGFLWASLFGWLFFQEEVTATTLLGTAIIVGACLIAARRKPKQPTQAAL</sequence>
<protein>
    <submittedName>
        <fullName evidence="8">S-adenosylmethionine uptake transporter</fullName>
    </submittedName>
</protein>
<dbReference type="SUPFAM" id="SSF103481">
    <property type="entry name" value="Multidrug resistance efflux transporter EmrE"/>
    <property type="match status" value="2"/>
</dbReference>
<feature type="transmembrane region" description="Helical" evidence="6">
    <location>
        <begin position="79"/>
        <end position="96"/>
    </location>
</feature>
<evidence type="ECO:0000313" key="8">
    <source>
        <dbReference type="EMBL" id="SFO93783.1"/>
    </source>
</evidence>
<evidence type="ECO:0000313" key="9">
    <source>
        <dbReference type="Proteomes" id="UP000199331"/>
    </source>
</evidence>
<evidence type="ECO:0000256" key="1">
    <source>
        <dbReference type="ARBA" id="ARBA00004141"/>
    </source>
</evidence>
<feature type="transmembrane region" description="Helical" evidence="6">
    <location>
        <begin position="271"/>
        <end position="288"/>
    </location>
</feature>
<name>A0A1I5L9A8_9SPHN</name>
<dbReference type="Proteomes" id="UP000199331">
    <property type="component" value="Unassembled WGS sequence"/>
</dbReference>
<keyword evidence="4 6" id="KW-1133">Transmembrane helix</keyword>
<organism evidence="8 9">
    <name type="scientific">Qipengyuania nanhaisediminis</name>
    <dbReference type="NCBI Taxonomy" id="604088"/>
    <lineage>
        <taxon>Bacteria</taxon>
        <taxon>Pseudomonadati</taxon>
        <taxon>Pseudomonadota</taxon>
        <taxon>Alphaproteobacteria</taxon>
        <taxon>Sphingomonadales</taxon>
        <taxon>Erythrobacteraceae</taxon>
        <taxon>Qipengyuania</taxon>
    </lineage>
</organism>
<comment type="similarity">
    <text evidence="2">Belongs to the drug/metabolite transporter (DMT) superfamily. 10 TMS drug/metabolite exporter (DME) (TC 2.A.7.3) family.</text>
</comment>
<evidence type="ECO:0000256" key="2">
    <source>
        <dbReference type="ARBA" id="ARBA00009853"/>
    </source>
</evidence>
<gene>
    <name evidence="8" type="ORF">SAMN04488060_0836</name>
</gene>
<accession>A0A1I5L9A8</accession>
<keyword evidence="3 6" id="KW-0812">Transmembrane</keyword>
<dbReference type="PANTHER" id="PTHR22911">
    <property type="entry name" value="ACYL-MALONYL CONDENSING ENZYME-RELATED"/>
    <property type="match status" value="1"/>
</dbReference>
<dbReference type="InterPro" id="IPR000620">
    <property type="entry name" value="EamA_dom"/>
</dbReference>
<dbReference type="GO" id="GO:0016020">
    <property type="term" value="C:membrane"/>
    <property type="evidence" value="ECO:0007669"/>
    <property type="project" value="UniProtKB-SubCell"/>
</dbReference>
<feature type="transmembrane region" description="Helical" evidence="6">
    <location>
        <begin position="246"/>
        <end position="265"/>
    </location>
</feature>
<feature type="transmembrane region" description="Helical" evidence="6">
    <location>
        <begin position="157"/>
        <end position="177"/>
    </location>
</feature>
<feature type="transmembrane region" description="Helical" evidence="6">
    <location>
        <begin position="189"/>
        <end position="210"/>
    </location>
</feature>
<reference evidence="9" key="1">
    <citation type="submission" date="2016-10" db="EMBL/GenBank/DDBJ databases">
        <authorList>
            <person name="Varghese N."/>
            <person name="Submissions S."/>
        </authorList>
    </citation>
    <scope>NUCLEOTIDE SEQUENCE [LARGE SCALE GENOMIC DNA]</scope>
    <source>
        <strain evidence="9">CGMCC 1.7715</strain>
    </source>
</reference>
<dbReference type="InterPro" id="IPR037185">
    <property type="entry name" value="EmrE-like"/>
</dbReference>
<feature type="transmembrane region" description="Helical" evidence="6">
    <location>
        <begin position="127"/>
        <end position="145"/>
    </location>
</feature>
<dbReference type="EMBL" id="FOWZ01000001">
    <property type="protein sequence ID" value="SFO93783.1"/>
    <property type="molecule type" value="Genomic_DNA"/>
</dbReference>
<evidence type="ECO:0000259" key="7">
    <source>
        <dbReference type="Pfam" id="PF00892"/>
    </source>
</evidence>
<comment type="subcellular location">
    <subcellularLocation>
        <location evidence="1">Membrane</location>
        <topology evidence="1">Multi-pass membrane protein</topology>
    </subcellularLocation>
</comment>
<evidence type="ECO:0000256" key="4">
    <source>
        <dbReference type="ARBA" id="ARBA00022989"/>
    </source>
</evidence>
<keyword evidence="9" id="KW-1185">Reference proteome</keyword>
<feature type="domain" description="EamA" evidence="7">
    <location>
        <begin position="14"/>
        <end position="143"/>
    </location>
</feature>